<name>A0A437R1N9_9GAMM</name>
<dbReference type="PANTHER" id="PTHR11820">
    <property type="entry name" value="ACYLPYRUVASE"/>
    <property type="match status" value="1"/>
</dbReference>
<evidence type="ECO:0000256" key="1">
    <source>
        <dbReference type="ARBA" id="ARBA00022723"/>
    </source>
</evidence>
<dbReference type="AlphaFoldDB" id="A0A437R1N9"/>
<keyword evidence="4" id="KW-1185">Reference proteome</keyword>
<evidence type="ECO:0000259" key="2">
    <source>
        <dbReference type="Pfam" id="PF01557"/>
    </source>
</evidence>
<dbReference type="SUPFAM" id="SSF56529">
    <property type="entry name" value="FAH"/>
    <property type="match status" value="1"/>
</dbReference>
<accession>A0A437R1N9</accession>
<organism evidence="3 4">
    <name type="scientific">Rheinheimera riviphila</name>
    <dbReference type="NCBI Taxonomy" id="1834037"/>
    <lineage>
        <taxon>Bacteria</taxon>
        <taxon>Pseudomonadati</taxon>
        <taxon>Pseudomonadota</taxon>
        <taxon>Gammaproteobacteria</taxon>
        <taxon>Chromatiales</taxon>
        <taxon>Chromatiaceae</taxon>
        <taxon>Rheinheimera</taxon>
    </lineage>
</organism>
<dbReference type="InterPro" id="IPR011234">
    <property type="entry name" value="Fumarylacetoacetase-like_C"/>
</dbReference>
<proteinExistence type="predicted"/>
<dbReference type="RefSeq" id="WP_127698179.1">
    <property type="nucleotide sequence ID" value="NZ_SACS01000004.1"/>
</dbReference>
<comment type="caution">
    <text evidence="3">The sequence shown here is derived from an EMBL/GenBank/DDBJ whole genome shotgun (WGS) entry which is preliminary data.</text>
</comment>
<dbReference type="Proteomes" id="UP000283077">
    <property type="component" value="Unassembled WGS sequence"/>
</dbReference>
<keyword evidence="3" id="KW-0378">Hydrolase</keyword>
<evidence type="ECO:0000313" key="4">
    <source>
        <dbReference type="Proteomes" id="UP000283077"/>
    </source>
</evidence>
<dbReference type="NCBIfam" id="NF007967">
    <property type="entry name" value="PRK10691.1"/>
    <property type="match status" value="1"/>
</dbReference>
<dbReference type="GO" id="GO:0046872">
    <property type="term" value="F:metal ion binding"/>
    <property type="evidence" value="ECO:0007669"/>
    <property type="project" value="UniProtKB-KW"/>
</dbReference>
<reference evidence="3 4" key="1">
    <citation type="submission" date="2019-01" db="EMBL/GenBank/DDBJ databases">
        <authorList>
            <person name="Chen W.-M."/>
        </authorList>
    </citation>
    <scope>NUCLEOTIDE SEQUENCE [LARGE SCALE GENOMIC DNA]</scope>
    <source>
        <strain evidence="3 4">KYPC3</strain>
    </source>
</reference>
<protein>
    <submittedName>
        <fullName evidence="3">Fumarylacetoacetate hydrolase family protein</fullName>
    </submittedName>
</protein>
<dbReference type="GO" id="GO:0018773">
    <property type="term" value="F:acetylpyruvate hydrolase activity"/>
    <property type="evidence" value="ECO:0007669"/>
    <property type="project" value="TreeGrafter"/>
</dbReference>
<dbReference type="InterPro" id="IPR036663">
    <property type="entry name" value="Fumarylacetoacetase_C_sf"/>
</dbReference>
<keyword evidence="1" id="KW-0479">Metal-binding</keyword>
<sequence length="240" mass="26171">MNQASDHASASDKTVAIAEYQHRDWQGQAIALPVGKVVCIGQNYQDHIQEMNSKTAPQALFFIKPATALRPLAPAFVIPGEHGAVHNETEIAVLIQQPLSKATQAEVQAAIWGYSLALDLTLRDVQAELKKLGRPWEIAKGFDGACPTAGFVPAALVAEPQQLQFSLQVNNEVRQQGDARLMIRSISQMLVEMSQWFTLQPGDIVLTGTPAGVGPLQHQDQLQLTLSPWLDVLTTVHQTV</sequence>
<dbReference type="Pfam" id="PF01557">
    <property type="entry name" value="FAA_hydrolase"/>
    <property type="match status" value="1"/>
</dbReference>
<feature type="domain" description="Fumarylacetoacetase-like C-terminal" evidence="2">
    <location>
        <begin position="36"/>
        <end position="226"/>
    </location>
</feature>
<dbReference type="PANTHER" id="PTHR11820:SF7">
    <property type="entry name" value="ACYLPYRUVASE FAHD1, MITOCHONDRIAL"/>
    <property type="match status" value="1"/>
</dbReference>
<dbReference type="Gene3D" id="3.90.850.10">
    <property type="entry name" value="Fumarylacetoacetase-like, C-terminal domain"/>
    <property type="match status" value="1"/>
</dbReference>
<dbReference type="OrthoDB" id="9805307at2"/>
<evidence type="ECO:0000313" key="3">
    <source>
        <dbReference type="EMBL" id="RVU40642.1"/>
    </source>
</evidence>
<dbReference type="EMBL" id="SACS01000004">
    <property type="protein sequence ID" value="RVU40642.1"/>
    <property type="molecule type" value="Genomic_DNA"/>
</dbReference>
<gene>
    <name evidence="3" type="ORF">EOE67_06270</name>
</gene>